<protein>
    <submittedName>
        <fullName evidence="3">DNA binding domain protein, excisionase family</fullName>
    </submittedName>
</protein>
<evidence type="ECO:0000313" key="4">
    <source>
        <dbReference type="Proteomes" id="UP000000343"/>
    </source>
</evidence>
<dbReference type="RefSeq" id="WP_013578673.1">
    <property type="nucleotide sequence ID" value="NC_015064.1"/>
</dbReference>
<reference evidence="4" key="1">
    <citation type="submission" date="2011-01" db="EMBL/GenBank/DDBJ databases">
        <title>Complete sequence of chromosome of Acidobacterium sp. MP5ACTX9.</title>
        <authorList>
            <consortium name="US DOE Joint Genome Institute"/>
            <person name="Lucas S."/>
            <person name="Copeland A."/>
            <person name="Lapidus A."/>
            <person name="Cheng J.-F."/>
            <person name="Goodwin L."/>
            <person name="Pitluck S."/>
            <person name="Teshima H."/>
            <person name="Detter J.C."/>
            <person name="Han C."/>
            <person name="Tapia R."/>
            <person name="Land M."/>
            <person name="Hauser L."/>
            <person name="Kyrpides N."/>
            <person name="Ivanova N."/>
            <person name="Ovchinnikova G."/>
            <person name="Pagani I."/>
            <person name="Rawat S.R."/>
            <person name="Mannisto M."/>
            <person name="Haggblom M.M."/>
            <person name="Woyke T."/>
        </authorList>
    </citation>
    <scope>NUCLEOTIDE SEQUENCE [LARGE SCALE GENOMIC DNA]</scope>
    <source>
        <strain evidence="4">MP5ACTX9</strain>
    </source>
</reference>
<dbReference type="Pfam" id="PF12728">
    <property type="entry name" value="HTH_17"/>
    <property type="match status" value="1"/>
</dbReference>
<feature type="domain" description="Helix-turn-helix" evidence="2">
    <location>
        <begin position="4"/>
        <end position="53"/>
    </location>
</feature>
<evidence type="ECO:0000313" key="3">
    <source>
        <dbReference type="EMBL" id="ADW67345.1"/>
    </source>
</evidence>
<feature type="region of interest" description="Disordered" evidence="1">
    <location>
        <begin position="50"/>
        <end position="71"/>
    </location>
</feature>
<accession>E8WW39</accession>
<evidence type="ECO:0000256" key="1">
    <source>
        <dbReference type="SAM" id="MobiDB-lite"/>
    </source>
</evidence>
<name>E8WW39_GRATM</name>
<evidence type="ECO:0000259" key="2">
    <source>
        <dbReference type="Pfam" id="PF12728"/>
    </source>
</evidence>
<dbReference type="KEGG" id="acm:AciX9_0272"/>
<proteinExistence type="predicted"/>
<dbReference type="NCBIfam" id="TIGR01764">
    <property type="entry name" value="excise"/>
    <property type="match status" value="1"/>
</dbReference>
<dbReference type="InterPro" id="IPR041657">
    <property type="entry name" value="HTH_17"/>
</dbReference>
<dbReference type="AlphaFoldDB" id="E8WW39"/>
<keyword evidence="4" id="KW-1185">Reference proteome</keyword>
<dbReference type="EMBL" id="CP002480">
    <property type="protein sequence ID" value="ADW67345.1"/>
    <property type="molecule type" value="Genomic_DNA"/>
</dbReference>
<dbReference type="Proteomes" id="UP000000343">
    <property type="component" value="Chromosome"/>
</dbReference>
<gene>
    <name evidence="3" type="ordered locus">AciX9_0272</name>
</gene>
<dbReference type="PaxDb" id="1198114-AciX9_0272"/>
<dbReference type="HOGENOM" id="CLU_2734373_0_0_0"/>
<dbReference type="GO" id="GO:0003677">
    <property type="term" value="F:DNA binding"/>
    <property type="evidence" value="ECO:0007669"/>
    <property type="project" value="InterPro"/>
</dbReference>
<dbReference type="InterPro" id="IPR010093">
    <property type="entry name" value="SinI_DNA-bd"/>
</dbReference>
<dbReference type="OrthoDB" id="123284at2"/>
<sequence length="71" mass="7702">MDALLSIDEAARRLGGLSKYTIHAWLSSGKLKRTKLGSRTMIRESELERIANEGEGGKSAGRVREQASDAA</sequence>
<organism evidence="4">
    <name type="scientific">Granulicella tundricola (strain ATCC BAA-1859 / DSM 23138 / MP5ACTX9)</name>
    <dbReference type="NCBI Taxonomy" id="1198114"/>
    <lineage>
        <taxon>Bacteria</taxon>
        <taxon>Pseudomonadati</taxon>
        <taxon>Acidobacteriota</taxon>
        <taxon>Terriglobia</taxon>
        <taxon>Terriglobales</taxon>
        <taxon>Acidobacteriaceae</taxon>
        <taxon>Granulicella</taxon>
    </lineage>
</organism>